<dbReference type="AlphaFoldDB" id="A0A2C6C5W7"/>
<dbReference type="STRING" id="1111728.GCA_000427805_02854"/>
<organism evidence="1 3">
    <name type="scientific">Budvicia aquatica</name>
    <dbReference type="NCBI Taxonomy" id="82979"/>
    <lineage>
        <taxon>Bacteria</taxon>
        <taxon>Pseudomonadati</taxon>
        <taxon>Pseudomonadota</taxon>
        <taxon>Gammaproteobacteria</taxon>
        <taxon>Enterobacterales</taxon>
        <taxon>Budviciaceae</taxon>
        <taxon>Budvicia</taxon>
    </lineage>
</organism>
<dbReference type="Proteomes" id="UP000373449">
    <property type="component" value="Unassembled WGS sequence"/>
</dbReference>
<sequence>MEYYFCDLSIDKTEGFSNTAMLLGTALGVSFHKDEKFLFDDVLAYIAETETLRFILYSVPDDEASFYDDINYYHLEVRGKNRLYY</sequence>
<reference evidence="2 4" key="3">
    <citation type="submission" date="2019-03" db="EMBL/GenBank/DDBJ databases">
        <authorList>
            <consortium name="Pathogen Informatics"/>
        </authorList>
    </citation>
    <scope>NUCLEOTIDE SEQUENCE [LARGE SCALE GENOMIC DNA]</scope>
    <source>
        <strain evidence="2 4">NCTC12282</strain>
    </source>
</reference>
<proteinExistence type="predicted"/>
<protein>
    <submittedName>
        <fullName evidence="1">Uncharacterized protein</fullName>
    </submittedName>
</protein>
<gene>
    <name evidence="1" type="ORF">CRN84_21615</name>
    <name evidence="2" type="ORF">NCTC12282_05906</name>
</gene>
<reference evidence="3" key="2">
    <citation type="submission" date="2017-09" db="EMBL/GenBank/DDBJ databases">
        <title>FDA dAtabase for Regulatory Grade micrObial Sequences (FDA-ARGOS): Supporting development and validation of Infectious Disease Dx tests.</title>
        <authorList>
            <person name="Minogue T."/>
            <person name="Wolcott M."/>
            <person name="Wasieloski L."/>
            <person name="Aguilar W."/>
            <person name="Moore D."/>
            <person name="Tallon L."/>
            <person name="Sadzewicz L."/>
            <person name="Ott S."/>
            <person name="Zhao X."/>
            <person name="Nagaraj S."/>
            <person name="Vavikolanu K."/>
            <person name="Aluvathingal J."/>
            <person name="Nadendla S."/>
            <person name="Sichtig H."/>
        </authorList>
    </citation>
    <scope>NUCLEOTIDE SEQUENCE [LARGE SCALE GENOMIC DNA]</scope>
    <source>
        <strain evidence="3">FDAARGOS_387</strain>
    </source>
</reference>
<name>A0A2C6C5W7_9GAMM</name>
<evidence type="ECO:0000313" key="3">
    <source>
        <dbReference type="Proteomes" id="UP000224974"/>
    </source>
</evidence>
<dbReference type="EMBL" id="PDDX01000001">
    <property type="protein sequence ID" value="PHI31740.1"/>
    <property type="molecule type" value="Genomic_DNA"/>
</dbReference>
<dbReference type="RefSeq" id="WP_029095257.1">
    <property type="nucleotide sequence ID" value="NZ_CAADJA010000002.1"/>
</dbReference>
<keyword evidence="3" id="KW-1185">Reference proteome</keyword>
<dbReference type="Proteomes" id="UP000224974">
    <property type="component" value="Unassembled WGS sequence"/>
</dbReference>
<reference evidence="1" key="1">
    <citation type="submission" date="2017-09" db="EMBL/GenBank/DDBJ databases">
        <title>FDA dAtabase for Regulatory Grade micrObial Sequences (FDA-ARGOS): Supporting development and validation of Infectious Disease Dx tests.</title>
        <authorList>
            <person name="Minogue T."/>
            <person name="Wolcott M."/>
            <person name="Wasieloski L."/>
            <person name="Aguilar W."/>
            <person name="Moore D."/>
            <person name="Tallon L.J."/>
            <person name="Sadzewicz L."/>
            <person name="Ott S."/>
            <person name="Zhao X."/>
            <person name="Nagaraj S."/>
            <person name="Vavikolanu K."/>
            <person name="Aluvathingal J."/>
            <person name="Nadendla S."/>
            <person name="Sichtig H."/>
        </authorList>
    </citation>
    <scope>NUCLEOTIDE SEQUENCE</scope>
    <source>
        <strain evidence="1">FDAARGOS_387</strain>
    </source>
</reference>
<dbReference type="EMBL" id="CAADJA010000002">
    <property type="protein sequence ID" value="VFS52609.1"/>
    <property type="molecule type" value="Genomic_DNA"/>
</dbReference>
<evidence type="ECO:0000313" key="2">
    <source>
        <dbReference type="EMBL" id="VFS52609.1"/>
    </source>
</evidence>
<evidence type="ECO:0000313" key="4">
    <source>
        <dbReference type="Proteomes" id="UP000373449"/>
    </source>
</evidence>
<accession>A0A2C6C5W7</accession>
<evidence type="ECO:0000313" key="1">
    <source>
        <dbReference type="EMBL" id="PHI31740.1"/>
    </source>
</evidence>